<dbReference type="Proteomes" id="UP000034841">
    <property type="component" value="Unassembled WGS sequence"/>
</dbReference>
<gene>
    <name evidence="8" type="ORF">CFO_g2036</name>
</gene>
<organism evidence="8 9">
    <name type="scientific">Ceratocystis fimbriata f. sp. platani</name>
    <dbReference type="NCBI Taxonomy" id="88771"/>
    <lineage>
        <taxon>Eukaryota</taxon>
        <taxon>Fungi</taxon>
        <taxon>Dikarya</taxon>
        <taxon>Ascomycota</taxon>
        <taxon>Pezizomycotina</taxon>
        <taxon>Sordariomycetes</taxon>
        <taxon>Hypocreomycetidae</taxon>
        <taxon>Microascales</taxon>
        <taxon>Ceratocystidaceae</taxon>
        <taxon>Ceratocystis</taxon>
    </lineage>
</organism>
<feature type="domain" description="Peptidase M20 dimerisation" evidence="7">
    <location>
        <begin position="247"/>
        <end position="349"/>
    </location>
</feature>
<dbReference type="InterPro" id="IPR011650">
    <property type="entry name" value="Peptidase_M20_dimer"/>
</dbReference>
<keyword evidence="5" id="KW-0862">Zinc</keyword>
<comment type="similarity">
    <text evidence="2">Belongs to the peptidase M20A family.</text>
</comment>
<accession>A0A0F8B2J4</accession>
<evidence type="ECO:0000256" key="5">
    <source>
        <dbReference type="ARBA" id="ARBA00022833"/>
    </source>
</evidence>
<comment type="caution">
    <text evidence="8">The sequence shown here is derived from an EMBL/GenBank/DDBJ whole genome shotgun (WGS) entry which is preliminary data.</text>
</comment>
<dbReference type="OrthoDB" id="3064516at2759"/>
<sequence length="440" mass="46352">MRLELSHMLLASTPFVLAAIAQDAQLPLGVASSSDPSSSLDSTQHSQAWNENVPAYRTKLLDLHKSLVTISSTSRNESGVGAFLRSYLDSHGFTTQIQSVADAESAGAQEAGSLGTDVAPRRFNVLAWPSSVKKSTGRVLLTSHIDVVPPHIPYWISDKVPTGNTRIGGRGSVDAKGSVAAQVIAMQELLADDAIDPSEVALVYVVGEEINGDGMETFSDAINAGKLDFAAESAIFGEPTRGKLACGHKGGVFCSIHAYGKAGHSGYPWLGKSANEALVLALAQIATVDLGSSKKYGNTTVNIGRIDGGVAANVIPEKAVADIGIRVAIGPTETGGEIVKKRVVDILASIDDELELVCPSSSYGVVECECGVDGFDTTIENYGTDIPHLRVNQKNYLYGPGSIFVAHGDHENLTVSDLEEAVEGFKKLVLHALSDQVLDL</sequence>
<dbReference type="InterPro" id="IPR050072">
    <property type="entry name" value="Peptidase_M20A"/>
</dbReference>
<dbReference type="PROSITE" id="PS00758">
    <property type="entry name" value="ARGE_DAPE_CPG2_1"/>
    <property type="match status" value="1"/>
</dbReference>
<evidence type="ECO:0000259" key="7">
    <source>
        <dbReference type="Pfam" id="PF07687"/>
    </source>
</evidence>
<dbReference type="InterPro" id="IPR036264">
    <property type="entry name" value="Bact_exopeptidase_dim_dom"/>
</dbReference>
<dbReference type="PANTHER" id="PTHR43808:SF30">
    <property type="entry name" value="ACETYLORNITHINE DEACETYLASE"/>
    <property type="match status" value="1"/>
</dbReference>
<dbReference type="AlphaFoldDB" id="A0A0F8B2J4"/>
<dbReference type="Gene3D" id="3.30.70.360">
    <property type="match status" value="1"/>
</dbReference>
<evidence type="ECO:0000256" key="2">
    <source>
        <dbReference type="ARBA" id="ARBA00006247"/>
    </source>
</evidence>
<comment type="cofactor">
    <cofactor evidence="1">
        <name>Zn(2+)</name>
        <dbReference type="ChEBI" id="CHEBI:29105"/>
    </cofactor>
</comment>
<evidence type="ECO:0000256" key="6">
    <source>
        <dbReference type="SAM" id="SignalP"/>
    </source>
</evidence>
<name>A0A0F8B2J4_CERFI</name>
<evidence type="ECO:0000313" key="8">
    <source>
        <dbReference type="EMBL" id="KKF95601.1"/>
    </source>
</evidence>
<keyword evidence="6" id="KW-0732">Signal</keyword>
<evidence type="ECO:0000313" key="9">
    <source>
        <dbReference type="Proteomes" id="UP000034841"/>
    </source>
</evidence>
<dbReference type="EMBL" id="LBBL01000086">
    <property type="protein sequence ID" value="KKF95601.1"/>
    <property type="molecule type" value="Genomic_DNA"/>
</dbReference>
<keyword evidence="9" id="KW-1185">Reference proteome</keyword>
<dbReference type="InterPro" id="IPR001261">
    <property type="entry name" value="ArgE/DapE_CS"/>
</dbReference>
<keyword evidence="4" id="KW-0378">Hydrolase</keyword>
<proteinExistence type="inferred from homology"/>
<protein>
    <submittedName>
        <fullName evidence="8">Peptidase M20 domain-containing protein.2</fullName>
    </submittedName>
</protein>
<feature type="signal peptide" evidence="6">
    <location>
        <begin position="1"/>
        <end position="18"/>
    </location>
</feature>
<dbReference type="PANTHER" id="PTHR43808">
    <property type="entry name" value="ACETYLORNITHINE DEACETYLASE"/>
    <property type="match status" value="1"/>
</dbReference>
<evidence type="ECO:0000256" key="1">
    <source>
        <dbReference type="ARBA" id="ARBA00001947"/>
    </source>
</evidence>
<keyword evidence="3" id="KW-0479">Metal-binding</keyword>
<reference evidence="8 9" key="1">
    <citation type="submission" date="2015-04" db="EMBL/GenBank/DDBJ databases">
        <title>Genome sequence of Ceratocystis platani, a major pathogen of plane trees.</title>
        <authorList>
            <person name="Belbahri L."/>
        </authorList>
    </citation>
    <scope>NUCLEOTIDE SEQUENCE [LARGE SCALE GENOMIC DNA]</scope>
    <source>
        <strain evidence="8 9">CFO</strain>
    </source>
</reference>
<dbReference type="GO" id="GO:0016787">
    <property type="term" value="F:hydrolase activity"/>
    <property type="evidence" value="ECO:0007669"/>
    <property type="project" value="UniProtKB-KW"/>
</dbReference>
<dbReference type="GO" id="GO:0046872">
    <property type="term" value="F:metal ion binding"/>
    <property type="evidence" value="ECO:0007669"/>
    <property type="project" value="UniProtKB-KW"/>
</dbReference>
<feature type="chain" id="PRO_5002527667" evidence="6">
    <location>
        <begin position="19"/>
        <end position="440"/>
    </location>
</feature>
<dbReference type="SUPFAM" id="SSF55031">
    <property type="entry name" value="Bacterial exopeptidase dimerisation domain"/>
    <property type="match status" value="1"/>
</dbReference>
<evidence type="ECO:0000256" key="4">
    <source>
        <dbReference type="ARBA" id="ARBA00022801"/>
    </source>
</evidence>
<dbReference type="Pfam" id="PF07687">
    <property type="entry name" value="M20_dimer"/>
    <property type="match status" value="1"/>
</dbReference>
<dbReference type="Gene3D" id="3.40.630.10">
    <property type="entry name" value="Zn peptidases"/>
    <property type="match status" value="1"/>
</dbReference>
<dbReference type="SUPFAM" id="SSF53187">
    <property type="entry name" value="Zn-dependent exopeptidases"/>
    <property type="match status" value="1"/>
</dbReference>
<dbReference type="CDD" id="cd05652">
    <property type="entry name" value="M20_ArgE_DapE-like_fungal"/>
    <property type="match status" value="1"/>
</dbReference>
<evidence type="ECO:0000256" key="3">
    <source>
        <dbReference type="ARBA" id="ARBA00022723"/>
    </source>
</evidence>